<dbReference type="GO" id="GO:0005524">
    <property type="term" value="F:ATP binding"/>
    <property type="evidence" value="ECO:0007669"/>
    <property type="project" value="InterPro"/>
</dbReference>
<proteinExistence type="predicted"/>
<dbReference type="Proteomes" id="UP000008387">
    <property type="component" value="Chromosome"/>
</dbReference>
<dbReference type="Pfam" id="PF03135">
    <property type="entry name" value="CagE_TrbE_VirB"/>
    <property type="match status" value="1"/>
</dbReference>
<organism evidence="2 3">
    <name type="scientific">Helicobacter bizzozeronii (strain CIII-1)</name>
    <dbReference type="NCBI Taxonomy" id="1002804"/>
    <lineage>
        <taxon>Bacteria</taxon>
        <taxon>Pseudomonadati</taxon>
        <taxon>Campylobacterota</taxon>
        <taxon>Epsilonproteobacteria</taxon>
        <taxon>Campylobacterales</taxon>
        <taxon>Helicobacteraceae</taxon>
        <taxon>Helicobacter</taxon>
    </lineage>
</organism>
<dbReference type="AlphaFoldDB" id="F8KPG1"/>
<dbReference type="HOGENOM" id="CLU_061143_0_0_7"/>
<evidence type="ECO:0000259" key="1">
    <source>
        <dbReference type="Pfam" id="PF03135"/>
    </source>
</evidence>
<dbReference type="EMBL" id="FR871757">
    <property type="protein sequence ID" value="CCB80685.1"/>
    <property type="molecule type" value="Genomic_DNA"/>
</dbReference>
<feature type="domain" description="CagE TrbE VirB component of type IV transporter system central" evidence="1">
    <location>
        <begin position="181"/>
        <end position="288"/>
    </location>
</feature>
<evidence type="ECO:0000313" key="2">
    <source>
        <dbReference type="EMBL" id="CCB80685.1"/>
    </source>
</evidence>
<gene>
    <name evidence="2" type="ordered locus">HBZC1_16990</name>
</gene>
<dbReference type="KEGG" id="hbi:HBZC1_16990"/>
<dbReference type="InterPro" id="IPR018145">
    <property type="entry name" value="CagE_TrbE_VirB_cntrl_dom"/>
</dbReference>
<keyword evidence="3" id="KW-1185">Reference proteome</keyword>
<reference evidence="2 3" key="1">
    <citation type="journal article" date="2011" name="J. Bacteriol.">
        <title>Genome sequence of Helicobacter bizzozeronii strain CIII-1, an isolate from human gastric mucosa.</title>
        <authorList>
            <person name="Schott T."/>
            <person name="Rossi M."/>
            <person name="Hanninen M.L."/>
        </authorList>
    </citation>
    <scope>NUCLEOTIDE SEQUENCE [LARGE SCALE GENOMIC DNA]</scope>
    <source>
        <strain evidence="2 3">CIII-1</strain>
    </source>
</reference>
<dbReference type="eggNOG" id="COG3451">
    <property type="taxonomic scope" value="Bacteria"/>
</dbReference>
<dbReference type="STRING" id="1002804.HBZC1_16990"/>
<protein>
    <submittedName>
        <fullName evidence="2">ATPase provides energy for both assembly of type IV secretion complex and secretion of T-DNA complex (VirB4)</fullName>
    </submittedName>
</protein>
<accession>F8KPG1</accession>
<evidence type="ECO:0000313" key="3">
    <source>
        <dbReference type="Proteomes" id="UP000008387"/>
    </source>
</evidence>
<sequence length="289" mass="33200">MLSNLLTFCKNKGIDYLAGAMPKVYSMADENNILGIYDHHFIITKQENLVGALELQGLSYLNLMQQDLEHYFNARQNALDGIPNGVSVRIVAKRRKERIKQNSHLDNSYAKAIISAFESKEIFDHRYYLIFESTTSTPKSFFEKKKLEMTTSIGEGDTKTPITFANKHSSLKQVIQRVSNALRDFNPRELESSEILRFYAEYINGFDIPFKPIMGILSDSYIASDLEFFKDYYTLTFNGETTYQRFVGVKSYENQTITSVALSSLLHYECELDIIFSIEPLGVFESLNR</sequence>
<name>F8KPG1_HELBC</name>